<evidence type="ECO:0000259" key="2">
    <source>
        <dbReference type="Pfam" id="PF10392"/>
    </source>
</evidence>
<feature type="region of interest" description="Disordered" evidence="1">
    <location>
        <begin position="154"/>
        <end position="197"/>
    </location>
</feature>
<dbReference type="PANTHER" id="PTHR13228">
    <property type="entry name" value="CONSERVED OLIGOMERIC GOLGI COMPLEX COMPONENT 5"/>
    <property type="match status" value="1"/>
</dbReference>
<keyword evidence="4" id="KW-1185">Reference proteome</keyword>
<reference evidence="3 4" key="1">
    <citation type="journal article" date="2016" name="Mol. Biol. Evol.">
        <title>Comparative Genomics of Early-Diverging Mushroom-Forming Fungi Provides Insights into the Origins of Lignocellulose Decay Capabilities.</title>
        <authorList>
            <person name="Nagy L.G."/>
            <person name="Riley R."/>
            <person name="Tritt A."/>
            <person name="Adam C."/>
            <person name="Daum C."/>
            <person name="Floudas D."/>
            <person name="Sun H."/>
            <person name="Yadav J.S."/>
            <person name="Pangilinan J."/>
            <person name="Larsson K.H."/>
            <person name="Matsuura K."/>
            <person name="Barry K."/>
            <person name="Labutti K."/>
            <person name="Kuo R."/>
            <person name="Ohm R.A."/>
            <person name="Bhattacharya S.S."/>
            <person name="Shirouzu T."/>
            <person name="Yoshinaga Y."/>
            <person name="Martin F.M."/>
            <person name="Grigoriev I.V."/>
            <person name="Hibbett D.S."/>
        </authorList>
    </citation>
    <scope>NUCLEOTIDE SEQUENCE [LARGE SCALE GENOMIC DNA]</scope>
    <source>
        <strain evidence="3 4">93-53</strain>
    </source>
</reference>
<dbReference type="GO" id="GO:0017119">
    <property type="term" value="C:Golgi transport complex"/>
    <property type="evidence" value="ECO:0007669"/>
    <property type="project" value="InterPro"/>
</dbReference>
<dbReference type="Proteomes" id="UP000076871">
    <property type="component" value="Unassembled WGS sequence"/>
</dbReference>
<dbReference type="GeneID" id="63829370"/>
<feature type="region of interest" description="Disordered" evidence="1">
    <location>
        <begin position="218"/>
        <end position="239"/>
    </location>
</feature>
<dbReference type="GO" id="GO:0006891">
    <property type="term" value="P:intra-Golgi vesicle-mediated transport"/>
    <property type="evidence" value="ECO:0007669"/>
    <property type="project" value="InterPro"/>
</dbReference>
<sequence length="287" mass="31130">MTYQRADHAVFARPEFDPDDYANAILAGEAGKSKAGKGSSLEAAHEDVSVAISKLNFSTEDIEKQLKNMVTTHHEELLVQAAGVTELEASLSSVQNGLDELDSSLRTKIRLLFQSLQNNVSKLGRIQQASDILRRMSRFVILTRRLEVQLADMNKGESADTETSTAISKKDQSKPNESPLALIQPTELTSVGEGEDEKERTIAKAALTIAELTSLFGSSSSDFHPRGSPDDNTSEDRGHTIPLGCVKAVAAHLPYIEAVRARAMADMEVMVMTGLAEFNQSLLASSL</sequence>
<feature type="compositionally biased region" description="Basic and acidic residues" evidence="1">
    <location>
        <begin position="223"/>
        <end position="239"/>
    </location>
</feature>
<dbReference type="EMBL" id="KV427615">
    <property type="protein sequence ID" value="KZT08476.1"/>
    <property type="molecule type" value="Genomic_DNA"/>
</dbReference>
<feature type="domain" description="Conserved oligomeric Golgi complex subunit 5 N-terminal" evidence="2">
    <location>
        <begin position="11"/>
        <end position="146"/>
    </location>
</feature>
<evidence type="ECO:0000256" key="1">
    <source>
        <dbReference type="SAM" id="MobiDB-lite"/>
    </source>
</evidence>
<name>A0A165F6A8_9APHY</name>
<evidence type="ECO:0000313" key="4">
    <source>
        <dbReference type="Proteomes" id="UP000076871"/>
    </source>
</evidence>
<dbReference type="Pfam" id="PF10392">
    <property type="entry name" value="COG5_N"/>
    <property type="match status" value="1"/>
</dbReference>
<dbReference type="OrthoDB" id="18786at2759"/>
<evidence type="ECO:0000313" key="3">
    <source>
        <dbReference type="EMBL" id="KZT08476.1"/>
    </source>
</evidence>
<proteinExistence type="predicted"/>
<dbReference type="InterPro" id="IPR049176">
    <property type="entry name" value="COG5_N"/>
</dbReference>
<dbReference type="STRING" id="1314785.A0A165F6A8"/>
<gene>
    <name evidence="3" type="ORF">LAESUDRAFT_757710</name>
</gene>
<dbReference type="PANTHER" id="PTHR13228:SF3">
    <property type="entry name" value="CONSERVED OLIGOMERIC GOLGI COMPLEX SUBUNIT 5"/>
    <property type="match status" value="1"/>
</dbReference>
<dbReference type="InParanoid" id="A0A165F6A8"/>
<dbReference type="RefSeq" id="XP_040766216.1">
    <property type="nucleotide sequence ID" value="XM_040912342.1"/>
</dbReference>
<accession>A0A165F6A8</accession>
<dbReference type="AlphaFoldDB" id="A0A165F6A8"/>
<organism evidence="3 4">
    <name type="scientific">Laetiporus sulphureus 93-53</name>
    <dbReference type="NCBI Taxonomy" id="1314785"/>
    <lineage>
        <taxon>Eukaryota</taxon>
        <taxon>Fungi</taxon>
        <taxon>Dikarya</taxon>
        <taxon>Basidiomycota</taxon>
        <taxon>Agaricomycotina</taxon>
        <taxon>Agaricomycetes</taxon>
        <taxon>Polyporales</taxon>
        <taxon>Laetiporus</taxon>
    </lineage>
</organism>
<protein>
    <recommendedName>
        <fullName evidence="2">Conserved oligomeric Golgi complex subunit 5 N-terminal domain-containing protein</fullName>
    </recommendedName>
</protein>
<dbReference type="InterPro" id="IPR019465">
    <property type="entry name" value="Cog5"/>
</dbReference>